<organism evidence="9 10">
    <name type="scientific">Kineococcus endophyticus</name>
    <dbReference type="NCBI Taxonomy" id="1181883"/>
    <lineage>
        <taxon>Bacteria</taxon>
        <taxon>Bacillati</taxon>
        <taxon>Actinomycetota</taxon>
        <taxon>Actinomycetes</taxon>
        <taxon>Kineosporiales</taxon>
        <taxon>Kineosporiaceae</taxon>
        <taxon>Kineococcus</taxon>
    </lineage>
</organism>
<gene>
    <name evidence="9" type="ORF">AB1207_08350</name>
</gene>
<feature type="transmembrane region" description="Helical" evidence="7">
    <location>
        <begin position="246"/>
        <end position="268"/>
    </location>
</feature>
<dbReference type="InterPro" id="IPR035906">
    <property type="entry name" value="MetI-like_sf"/>
</dbReference>
<dbReference type="CDD" id="cd06261">
    <property type="entry name" value="TM_PBP2"/>
    <property type="match status" value="1"/>
</dbReference>
<evidence type="ECO:0000256" key="2">
    <source>
        <dbReference type="ARBA" id="ARBA00022448"/>
    </source>
</evidence>
<feature type="domain" description="ABC transmembrane type-1" evidence="8">
    <location>
        <begin position="75"/>
        <end position="265"/>
    </location>
</feature>
<keyword evidence="3" id="KW-1003">Cell membrane</keyword>
<dbReference type="NCBIfam" id="TIGR01726">
    <property type="entry name" value="HEQRo_perm_3TM"/>
    <property type="match status" value="1"/>
</dbReference>
<dbReference type="InterPro" id="IPR043429">
    <property type="entry name" value="ArtM/GltK/GlnP/TcyL/YhdX-like"/>
</dbReference>
<evidence type="ECO:0000256" key="6">
    <source>
        <dbReference type="ARBA" id="ARBA00023136"/>
    </source>
</evidence>
<feature type="transmembrane region" description="Helical" evidence="7">
    <location>
        <begin position="142"/>
        <end position="163"/>
    </location>
</feature>
<evidence type="ECO:0000259" key="8">
    <source>
        <dbReference type="PROSITE" id="PS50928"/>
    </source>
</evidence>
<dbReference type="SUPFAM" id="SSF161098">
    <property type="entry name" value="MetI-like"/>
    <property type="match status" value="1"/>
</dbReference>
<dbReference type="PANTHER" id="PTHR30614">
    <property type="entry name" value="MEMBRANE COMPONENT OF AMINO ACID ABC TRANSPORTER"/>
    <property type="match status" value="1"/>
</dbReference>
<feature type="transmembrane region" description="Helical" evidence="7">
    <location>
        <begin position="77"/>
        <end position="99"/>
    </location>
</feature>
<dbReference type="InterPro" id="IPR000515">
    <property type="entry name" value="MetI-like"/>
</dbReference>
<dbReference type="PROSITE" id="PS50928">
    <property type="entry name" value="ABC_TM1"/>
    <property type="match status" value="1"/>
</dbReference>
<comment type="similarity">
    <text evidence="7">Belongs to the binding-protein-dependent transport system permease family.</text>
</comment>
<comment type="caution">
    <text evidence="9">The sequence shown here is derived from an EMBL/GenBank/DDBJ whole genome shotgun (WGS) entry which is preliminary data.</text>
</comment>
<evidence type="ECO:0000256" key="4">
    <source>
        <dbReference type="ARBA" id="ARBA00022692"/>
    </source>
</evidence>
<dbReference type="InterPro" id="IPR010065">
    <property type="entry name" value="AA_ABC_transptr_permease_3TM"/>
</dbReference>
<dbReference type="Pfam" id="PF00528">
    <property type="entry name" value="BPD_transp_1"/>
    <property type="match status" value="1"/>
</dbReference>
<dbReference type="Proteomes" id="UP001555826">
    <property type="component" value="Unassembled WGS sequence"/>
</dbReference>
<keyword evidence="5 7" id="KW-1133">Transmembrane helix</keyword>
<feature type="transmembrane region" description="Helical" evidence="7">
    <location>
        <begin position="22"/>
        <end position="43"/>
    </location>
</feature>
<dbReference type="EMBL" id="JBFNQN010000005">
    <property type="protein sequence ID" value="MEW9264756.1"/>
    <property type="molecule type" value="Genomic_DNA"/>
</dbReference>
<keyword evidence="6 7" id="KW-0472">Membrane</keyword>
<protein>
    <submittedName>
        <fullName evidence="9">Amino acid ABC transporter permease</fullName>
    </submittedName>
</protein>
<dbReference type="Gene3D" id="1.10.3720.10">
    <property type="entry name" value="MetI-like"/>
    <property type="match status" value="1"/>
</dbReference>
<feature type="transmembrane region" description="Helical" evidence="7">
    <location>
        <begin position="200"/>
        <end position="226"/>
    </location>
</feature>
<evidence type="ECO:0000256" key="7">
    <source>
        <dbReference type="RuleBase" id="RU363032"/>
    </source>
</evidence>
<dbReference type="RefSeq" id="WP_367637557.1">
    <property type="nucleotide sequence ID" value="NZ_JBFNQN010000005.1"/>
</dbReference>
<reference evidence="9 10" key="1">
    <citation type="submission" date="2024-07" db="EMBL/GenBank/DDBJ databases">
        <authorList>
            <person name="Thanompreechachai J."/>
            <person name="Duangmal K."/>
        </authorList>
    </citation>
    <scope>NUCLEOTIDE SEQUENCE [LARGE SCALE GENOMIC DNA]</scope>
    <source>
        <strain evidence="9 10">KCTC 19886</strain>
    </source>
</reference>
<proteinExistence type="inferred from homology"/>
<keyword evidence="4 7" id="KW-0812">Transmembrane</keyword>
<evidence type="ECO:0000256" key="5">
    <source>
        <dbReference type="ARBA" id="ARBA00022989"/>
    </source>
</evidence>
<dbReference type="PANTHER" id="PTHR30614:SF21">
    <property type="entry name" value="AMINO ACID ABC TRANSPORTER PERMEASE"/>
    <property type="match status" value="1"/>
</dbReference>
<keyword evidence="2 7" id="KW-0813">Transport</keyword>
<feature type="transmembrane region" description="Helical" evidence="7">
    <location>
        <begin position="111"/>
        <end position="130"/>
    </location>
</feature>
<evidence type="ECO:0000256" key="3">
    <source>
        <dbReference type="ARBA" id="ARBA00022475"/>
    </source>
</evidence>
<keyword evidence="10" id="KW-1185">Reference proteome</keyword>
<comment type="subcellular location">
    <subcellularLocation>
        <location evidence="1 7">Cell membrane</location>
        <topology evidence="1 7">Multi-pass membrane protein</topology>
    </subcellularLocation>
</comment>
<sequence>MSAPTAVLFDAPGPVARRRTRIGSIVAAVLLVGVVALVLARLGQQGQLSAQKWGPLVDPSNSDFSPLWTLLGRGLSVTLRAAFFAIIASIVLGLLIGALRILLPGPARVPLVALVELLRGLPVVVTILFVDVVLRTVGAHPGSLWVLVVGLTLYNCVIISEIVRAGVQSLPKGQVEAGLAIGLRPGQVMSQIQLPQAVRAMLPALISQLIVVLKDTALGSVVLVSLGDVVEITNRVRNLLDNSLQMYFVVGLVFVVINLLLELLARWVQRRLSVGRRTSATVPVDKGMQVTGGQNV</sequence>
<evidence type="ECO:0000256" key="1">
    <source>
        <dbReference type="ARBA" id="ARBA00004651"/>
    </source>
</evidence>
<evidence type="ECO:0000313" key="10">
    <source>
        <dbReference type="Proteomes" id="UP001555826"/>
    </source>
</evidence>
<accession>A0ABV3P558</accession>
<evidence type="ECO:0000313" key="9">
    <source>
        <dbReference type="EMBL" id="MEW9264756.1"/>
    </source>
</evidence>
<name>A0ABV3P558_9ACTN</name>